<keyword evidence="3" id="KW-1185">Reference proteome</keyword>
<reference evidence="4" key="2">
    <citation type="submission" date="2019-09" db="UniProtKB">
        <authorList>
            <consortium name="WormBaseParasite"/>
        </authorList>
    </citation>
    <scope>IDENTIFICATION</scope>
</reference>
<name>A0A3P8EFG2_HELPZ</name>
<dbReference type="WBParaSite" id="HPBE_0001814801-mRNA-1">
    <property type="protein sequence ID" value="HPBE_0001814801-mRNA-1"/>
    <property type="gene ID" value="HPBE_0001814801"/>
</dbReference>
<organism evidence="2">
    <name type="scientific">Heligmosomoides polygyrus</name>
    <name type="common">Parasitic roundworm</name>
    <dbReference type="NCBI Taxonomy" id="6339"/>
    <lineage>
        <taxon>Eukaryota</taxon>
        <taxon>Metazoa</taxon>
        <taxon>Ecdysozoa</taxon>
        <taxon>Nematoda</taxon>
        <taxon>Chromadorea</taxon>
        <taxon>Rhabditida</taxon>
        <taxon>Rhabditina</taxon>
        <taxon>Rhabditomorpha</taxon>
        <taxon>Strongyloidea</taxon>
        <taxon>Heligmosomidae</taxon>
        <taxon>Heligmosomoides</taxon>
    </lineage>
</organism>
<dbReference type="SUPFAM" id="SSF54001">
    <property type="entry name" value="Cysteine proteinases"/>
    <property type="match status" value="1"/>
</dbReference>
<reference evidence="2 3" key="1">
    <citation type="submission" date="2018-11" db="EMBL/GenBank/DDBJ databases">
        <authorList>
            <consortium name="Pathogen Informatics"/>
        </authorList>
    </citation>
    <scope>NUCLEOTIDE SEQUENCE [LARGE SCALE GENOMIC DNA]</scope>
</reference>
<dbReference type="InterPro" id="IPR038765">
    <property type="entry name" value="Papain-like_cys_pep_sf"/>
</dbReference>
<sequence length="468" mass="51742">MHENHEQGLLTRLTECFGCKLNCLANSQWKRALYQQVRDVAKYAHFLRRKCKEEEARKNSQMMCAANGTGAALAQPAVPAGRMFDAPMIPANPTLPAPDEQGFLYMGGASNALPYTSEIRDYSYTPASKNSSETSLLTQEDSAAVGVFSQESVSQVVQQSGAAPNISDTAQEQKPRPVQQYRSASEFFSAFSGLNDNDFPADFLETDPPALESTNASPAPSDAATPAGTQTEEKLKGAPQIAPQETLTLEDDDATGAPDTLCFPNGVELSLESARETLTSGSLMYGAMASFLMKHYVPVALHPAEWPERNRVFFADSDVYNVISSRCRRHGFDKNCVVTPAMAKVFQTKKGVLPPISRIVDSEITIIPLFWENHWILGVIQMFEPKERTVSGRFITVDSKYNDVINMVVLENITNRMHQDILIGLKAGLILMNKDYELAEFRRGDMEDTKPSVVLHTITRKLSHEVFS</sequence>
<dbReference type="EMBL" id="UZAH01030493">
    <property type="protein sequence ID" value="VDP10749.1"/>
    <property type="molecule type" value="Genomic_DNA"/>
</dbReference>
<feature type="region of interest" description="Disordered" evidence="1">
    <location>
        <begin position="199"/>
        <end position="243"/>
    </location>
</feature>
<evidence type="ECO:0000313" key="4">
    <source>
        <dbReference type="WBParaSite" id="HPBE_0001814801-mRNA-1"/>
    </source>
</evidence>
<dbReference type="AlphaFoldDB" id="A0A3P8EFG2"/>
<proteinExistence type="predicted"/>
<evidence type="ECO:0000313" key="2">
    <source>
        <dbReference type="EMBL" id="VDP10749.1"/>
    </source>
</evidence>
<accession>A0A3P8EFG2</accession>
<protein>
    <submittedName>
        <fullName evidence="4">ULP_PROTEASE domain-containing protein</fullName>
    </submittedName>
</protein>
<feature type="region of interest" description="Disordered" evidence="1">
    <location>
        <begin position="159"/>
        <end position="180"/>
    </location>
</feature>
<evidence type="ECO:0000313" key="3">
    <source>
        <dbReference type="Proteomes" id="UP000050761"/>
    </source>
</evidence>
<dbReference type="OrthoDB" id="5876410at2759"/>
<evidence type="ECO:0000256" key="1">
    <source>
        <dbReference type="SAM" id="MobiDB-lite"/>
    </source>
</evidence>
<gene>
    <name evidence="2" type="ORF">HPBE_LOCUS18147</name>
</gene>
<dbReference type="Proteomes" id="UP000050761">
    <property type="component" value="Unassembled WGS sequence"/>
</dbReference>
<feature type="compositionally biased region" description="Low complexity" evidence="1">
    <location>
        <begin position="213"/>
        <end position="229"/>
    </location>
</feature>